<evidence type="ECO:0000256" key="8">
    <source>
        <dbReference type="ARBA" id="ARBA00022729"/>
    </source>
</evidence>
<dbReference type="Gene3D" id="3.40.190.10">
    <property type="entry name" value="Periplasmic binding protein-like II"/>
    <property type="match status" value="2"/>
</dbReference>
<evidence type="ECO:0000256" key="5">
    <source>
        <dbReference type="ARBA" id="ARBA00022448"/>
    </source>
</evidence>
<keyword evidence="6 12" id="KW-1003">Cell membrane</keyword>
<dbReference type="CDD" id="cd13653">
    <property type="entry name" value="PBP2_phosphate_like_1"/>
    <property type="match status" value="1"/>
</dbReference>
<accession>A0A0L6JVD4</accession>
<keyword evidence="9" id="KW-0472">Membrane</keyword>
<evidence type="ECO:0000256" key="3">
    <source>
        <dbReference type="ARBA" id="ARBA00008725"/>
    </source>
</evidence>
<evidence type="ECO:0000256" key="10">
    <source>
        <dbReference type="ARBA" id="ARBA00023139"/>
    </source>
</evidence>
<name>A0A0L6JVD4_9FIRM</name>
<dbReference type="eggNOG" id="COG0226">
    <property type="taxonomic scope" value="Bacteria"/>
</dbReference>
<dbReference type="RefSeq" id="WP_201781977.1">
    <property type="nucleotide sequence ID" value="NZ_JQKC01000001.1"/>
</dbReference>
<evidence type="ECO:0000313" key="15">
    <source>
        <dbReference type="Proteomes" id="UP000036923"/>
    </source>
</evidence>
<comment type="subcellular location">
    <subcellularLocation>
        <location evidence="2 12">Cell membrane</location>
        <topology evidence="2 12">Lipid-anchor</topology>
    </subcellularLocation>
</comment>
<dbReference type="GO" id="GO:0006817">
    <property type="term" value="P:phosphate ion transport"/>
    <property type="evidence" value="ECO:0007669"/>
    <property type="project" value="UniProtKB-UniRule"/>
</dbReference>
<feature type="signal peptide" evidence="12">
    <location>
        <begin position="1"/>
        <end position="26"/>
    </location>
</feature>
<gene>
    <name evidence="14" type="ORF">Bccel_4879</name>
</gene>
<evidence type="ECO:0000256" key="12">
    <source>
        <dbReference type="RuleBase" id="RU367119"/>
    </source>
</evidence>
<organism evidence="14 15">
    <name type="scientific">Pseudobacteroides cellulosolvens ATCC 35603 = DSM 2933</name>
    <dbReference type="NCBI Taxonomy" id="398512"/>
    <lineage>
        <taxon>Bacteria</taxon>
        <taxon>Bacillati</taxon>
        <taxon>Bacillota</taxon>
        <taxon>Clostridia</taxon>
        <taxon>Eubacteriales</taxon>
        <taxon>Oscillospiraceae</taxon>
        <taxon>Pseudobacteroides</taxon>
    </lineage>
</organism>
<evidence type="ECO:0000256" key="11">
    <source>
        <dbReference type="ARBA" id="ARBA00023288"/>
    </source>
</evidence>
<protein>
    <recommendedName>
        <fullName evidence="12">Phosphate-binding protein</fullName>
    </recommendedName>
</protein>
<dbReference type="EMBL" id="LGTC01000001">
    <property type="protein sequence ID" value="KNY29605.1"/>
    <property type="molecule type" value="Genomic_DNA"/>
</dbReference>
<dbReference type="AlphaFoldDB" id="A0A0L6JVD4"/>
<evidence type="ECO:0000256" key="6">
    <source>
        <dbReference type="ARBA" id="ARBA00022475"/>
    </source>
</evidence>
<evidence type="ECO:0000256" key="7">
    <source>
        <dbReference type="ARBA" id="ARBA00022592"/>
    </source>
</evidence>
<comment type="function">
    <text evidence="1">Part of the ABC transporter complex PstSACB involved in phosphate import.</text>
</comment>
<comment type="function">
    <text evidence="12">Involved in the system for phosphate transport across the cytoplasmic membrane.</text>
</comment>
<sequence precursor="true">MKKNLMIKSIMLFAVLSITFLLTLTACGPSSKEDSISISGSSALLPLADNAAKDYMAKNAGSKISVQAGGSGQGLTQVYQGAVNIGNSDVYAEEKLKPEEAKELKDHVVCAVGIAAVVNTNVKVDNLTSQQLIDIFTGKITNWKDVGGDDMKITIINRPSNSGTRATFKKYALKGADEAEGMALKEDQSGTVKQTVSQTEGSISYLAFSYLDEKTKPLKIDGVVPTSENVANGTYPVWAYEHMYTKGEATGLTKSFIDYILSDEVQNNLVTKLKFIPIKDMKVKR</sequence>
<dbReference type="InterPro" id="IPR050811">
    <property type="entry name" value="Phosphate_ABC_transporter"/>
</dbReference>
<dbReference type="PANTHER" id="PTHR30570:SF4">
    <property type="entry name" value="PHOSPHATE-BINDING PROTEIN PSTS 1"/>
    <property type="match status" value="1"/>
</dbReference>
<keyword evidence="15" id="KW-1185">Reference proteome</keyword>
<dbReference type="PROSITE" id="PS51257">
    <property type="entry name" value="PROKAR_LIPOPROTEIN"/>
    <property type="match status" value="1"/>
</dbReference>
<evidence type="ECO:0000256" key="9">
    <source>
        <dbReference type="ARBA" id="ARBA00023136"/>
    </source>
</evidence>
<keyword evidence="8 12" id="KW-0732">Signal</keyword>
<dbReference type="Proteomes" id="UP000036923">
    <property type="component" value="Unassembled WGS sequence"/>
</dbReference>
<evidence type="ECO:0000256" key="4">
    <source>
        <dbReference type="ARBA" id="ARBA00011529"/>
    </source>
</evidence>
<evidence type="ECO:0000259" key="13">
    <source>
        <dbReference type="Pfam" id="PF12849"/>
    </source>
</evidence>
<comment type="subunit">
    <text evidence="4 12">The complex is composed of two ATP-binding proteins (PstB), two transmembrane proteins (PstC and PstA) and a solute-binding protein (PstS).</text>
</comment>
<dbReference type="PATRIC" id="fig|398512.5.peg.5116"/>
<dbReference type="GO" id="GO:0005886">
    <property type="term" value="C:plasma membrane"/>
    <property type="evidence" value="ECO:0007669"/>
    <property type="project" value="UniProtKB-SubCell"/>
</dbReference>
<dbReference type="Pfam" id="PF12849">
    <property type="entry name" value="PBP_like_2"/>
    <property type="match status" value="1"/>
</dbReference>
<feature type="chain" id="PRO_5039761912" description="Phosphate-binding protein" evidence="12">
    <location>
        <begin position="27"/>
        <end position="285"/>
    </location>
</feature>
<dbReference type="InterPro" id="IPR024370">
    <property type="entry name" value="PBP_domain"/>
</dbReference>
<keyword evidence="11 12" id="KW-0449">Lipoprotein</keyword>
<dbReference type="GO" id="GO:0042301">
    <property type="term" value="F:phosphate ion binding"/>
    <property type="evidence" value="ECO:0007669"/>
    <property type="project" value="UniProtKB-UniRule"/>
</dbReference>
<comment type="similarity">
    <text evidence="3 12">Belongs to the PstS family.</text>
</comment>
<reference evidence="15" key="1">
    <citation type="submission" date="2015-07" db="EMBL/GenBank/DDBJ databases">
        <title>Near-Complete Genome Sequence of the Cellulolytic Bacterium Bacteroides (Pseudobacteroides) cellulosolvens ATCC 35603.</title>
        <authorList>
            <person name="Dassa B."/>
            <person name="Utturkar S.M."/>
            <person name="Klingeman D.M."/>
            <person name="Hurt R.A."/>
            <person name="Keller M."/>
            <person name="Xu J."/>
            <person name="Reddy Y.H.K."/>
            <person name="Borovok I."/>
            <person name="Grinberg I.R."/>
            <person name="Lamed R."/>
            <person name="Zhivin O."/>
            <person name="Bayer E.A."/>
            <person name="Brown S.D."/>
        </authorList>
    </citation>
    <scope>NUCLEOTIDE SEQUENCE [LARGE SCALE GENOMIC DNA]</scope>
    <source>
        <strain evidence="15">DSM 2933</strain>
    </source>
</reference>
<dbReference type="InterPro" id="IPR011862">
    <property type="entry name" value="Phos-bd"/>
</dbReference>
<evidence type="ECO:0000256" key="1">
    <source>
        <dbReference type="ARBA" id="ARBA00002841"/>
    </source>
</evidence>
<feature type="domain" description="PBP" evidence="13">
    <location>
        <begin position="33"/>
        <end position="264"/>
    </location>
</feature>
<evidence type="ECO:0000256" key="2">
    <source>
        <dbReference type="ARBA" id="ARBA00004193"/>
    </source>
</evidence>
<keyword evidence="7 12" id="KW-0592">Phosphate transport</keyword>
<proteinExistence type="inferred from homology"/>
<keyword evidence="10 12" id="KW-0564">Palmitate</keyword>
<dbReference type="SUPFAM" id="SSF53850">
    <property type="entry name" value="Periplasmic binding protein-like II"/>
    <property type="match status" value="1"/>
</dbReference>
<evidence type="ECO:0000313" key="14">
    <source>
        <dbReference type="EMBL" id="KNY29605.1"/>
    </source>
</evidence>
<dbReference type="PANTHER" id="PTHR30570">
    <property type="entry name" value="PERIPLASMIC PHOSPHATE BINDING COMPONENT OF PHOSPHATE ABC TRANSPORTER"/>
    <property type="match status" value="1"/>
</dbReference>
<keyword evidence="5 12" id="KW-0813">Transport</keyword>
<dbReference type="STRING" id="398512.Bccel_4879"/>
<comment type="caution">
    <text evidence="14">The sequence shown here is derived from an EMBL/GenBank/DDBJ whole genome shotgun (WGS) entry which is preliminary data.</text>
</comment>
<dbReference type="NCBIfam" id="TIGR02136">
    <property type="entry name" value="ptsS_2"/>
    <property type="match status" value="1"/>
</dbReference>
<dbReference type="FunFam" id="3.40.190.10:FF:000107">
    <property type="entry name" value="Phosphate ABC transporter, phosphate-binding protein"/>
    <property type="match status" value="1"/>
</dbReference>